<dbReference type="InterPro" id="IPR036909">
    <property type="entry name" value="Cyt_c-like_dom_sf"/>
</dbReference>
<evidence type="ECO:0000256" key="1">
    <source>
        <dbReference type="ARBA" id="ARBA00022448"/>
    </source>
</evidence>
<dbReference type="SUPFAM" id="SSF46626">
    <property type="entry name" value="Cytochrome c"/>
    <property type="match status" value="2"/>
</dbReference>
<keyword evidence="2 6" id="KW-0349">Heme</keyword>
<dbReference type="Gene3D" id="1.10.760.10">
    <property type="entry name" value="Cytochrome c-like domain"/>
    <property type="match status" value="2"/>
</dbReference>
<keyword evidence="1" id="KW-0813">Transport</keyword>
<dbReference type="PRINTS" id="PR00604">
    <property type="entry name" value="CYTCHRMECIAB"/>
</dbReference>
<evidence type="ECO:0000256" key="4">
    <source>
        <dbReference type="ARBA" id="ARBA00022982"/>
    </source>
</evidence>
<keyword evidence="4" id="KW-0249">Electron transport</keyword>
<dbReference type="Pfam" id="PF00034">
    <property type="entry name" value="Cytochrom_C"/>
    <property type="match status" value="1"/>
</dbReference>
<sequence length="264" mass="28804">MIGTRGHCTQNGMKKNIQRVVPARYRFCTLWKRRVTLGLAAMIFAATSAFSNEIGDAEKGEAVFRECSECHSVGQGAKNRVGPHLNGIFGRRAAGVDGFDYSNGLTRMGKDGLVWNFDLLDRYVQNPKAFASDTRMAYKGLKDAGQRSDLLSFLRRYSDDPSNIPEAAPTAAGTDHSVDAAILAIQGDPDYGAYLSSECTSCHQLSGNNDGIPGIIGWPAEDFVVAMHAYKDKFRPHPVMQMMAGRLSNEEIAALAAYFEAARP</sequence>
<proteinExistence type="predicted"/>
<evidence type="ECO:0000313" key="9">
    <source>
        <dbReference type="Proteomes" id="UP000199650"/>
    </source>
</evidence>
<dbReference type="GO" id="GO:0009055">
    <property type="term" value="F:electron transfer activity"/>
    <property type="evidence" value="ECO:0007669"/>
    <property type="project" value="InterPro"/>
</dbReference>
<dbReference type="EMBL" id="FOJB01000001">
    <property type="protein sequence ID" value="SEW14623.1"/>
    <property type="molecule type" value="Genomic_DNA"/>
</dbReference>
<evidence type="ECO:0000259" key="7">
    <source>
        <dbReference type="PROSITE" id="PS51007"/>
    </source>
</evidence>
<dbReference type="GO" id="GO:0046872">
    <property type="term" value="F:metal ion binding"/>
    <property type="evidence" value="ECO:0007669"/>
    <property type="project" value="UniProtKB-KW"/>
</dbReference>
<dbReference type="InterPro" id="IPR009056">
    <property type="entry name" value="Cyt_c-like_dom"/>
</dbReference>
<evidence type="ECO:0000256" key="3">
    <source>
        <dbReference type="ARBA" id="ARBA00022723"/>
    </source>
</evidence>
<feature type="domain" description="Cytochrome c" evidence="7">
    <location>
        <begin position="55"/>
        <end position="263"/>
    </location>
</feature>
<dbReference type="PANTHER" id="PTHR11961">
    <property type="entry name" value="CYTOCHROME C"/>
    <property type="match status" value="1"/>
</dbReference>
<dbReference type="GO" id="GO:0020037">
    <property type="term" value="F:heme binding"/>
    <property type="evidence" value="ECO:0007669"/>
    <property type="project" value="InterPro"/>
</dbReference>
<keyword evidence="5 6" id="KW-0408">Iron</keyword>
<dbReference type="AlphaFoldDB" id="A0A1I0PK00"/>
<evidence type="ECO:0000256" key="6">
    <source>
        <dbReference type="PROSITE-ProRule" id="PRU00433"/>
    </source>
</evidence>
<dbReference type="PROSITE" id="PS51007">
    <property type="entry name" value="CYTC"/>
    <property type="match status" value="1"/>
</dbReference>
<dbReference type="STRING" id="1173584.SAMN05444851_1690"/>
<dbReference type="Proteomes" id="UP000199650">
    <property type="component" value="Unassembled WGS sequence"/>
</dbReference>
<gene>
    <name evidence="8" type="ORF">SAMN05444851_1690</name>
</gene>
<reference evidence="8 9" key="1">
    <citation type="submission" date="2016-10" db="EMBL/GenBank/DDBJ databases">
        <authorList>
            <person name="de Groot N.N."/>
        </authorList>
    </citation>
    <scope>NUCLEOTIDE SEQUENCE [LARGE SCALE GENOMIC DNA]</scope>
    <source>
        <strain evidence="8 9">DSM 29439</strain>
    </source>
</reference>
<protein>
    <submittedName>
        <fullName evidence="8">Cytochrome c</fullName>
    </submittedName>
</protein>
<evidence type="ECO:0000256" key="2">
    <source>
        <dbReference type="ARBA" id="ARBA00022617"/>
    </source>
</evidence>
<keyword evidence="9" id="KW-1185">Reference proteome</keyword>
<dbReference type="InterPro" id="IPR002327">
    <property type="entry name" value="Cyt_c_1A/1B"/>
</dbReference>
<accession>A0A1I0PK00</accession>
<organism evidence="8 9">
    <name type="scientific">Aliiroseovarius sediminilitoris</name>
    <dbReference type="NCBI Taxonomy" id="1173584"/>
    <lineage>
        <taxon>Bacteria</taxon>
        <taxon>Pseudomonadati</taxon>
        <taxon>Pseudomonadota</taxon>
        <taxon>Alphaproteobacteria</taxon>
        <taxon>Rhodobacterales</taxon>
        <taxon>Paracoccaceae</taxon>
        <taxon>Aliiroseovarius</taxon>
    </lineage>
</organism>
<evidence type="ECO:0000256" key="5">
    <source>
        <dbReference type="ARBA" id="ARBA00023004"/>
    </source>
</evidence>
<keyword evidence="3 6" id="KW-0479">Metal-binding</keyword>
<name>A0A1I0PK00_9RHOB</name>
<evidence type="ECO:0000313" key="8">
    <source>
        <dbReference type="EMBL" id="SEW14623.1"/>
    </source>
</evidence>